<name>A0A0C1NF80_9CYAN</name>
<dbReference type="STRING" id="1479485.DA73_0207990"/>
<dbReference type="EMBL" id="JHEG02000019">
    <property type="protein sequence ID" value="KIE13467.1"/>
    <property type="molecule type" value="Genomic_DNA"/>
</dbReference>
<evidence type="ECO:0000313" key="2">
    <source>
        <dbReference type="EMBL" id="KIE13467.1"/>
    </source>
</evidence>
<sequence length="210" mass="24086">MLQTIQARNVTLHDLTTKFRLQLVKDEQLFREWQDNLPEITELEKQRLDGVRESYSNLLEYPPMLENTVKMVALSPLLELAGFYLPPFHIRSEKSIEISAEDEGVIVKGDIDVLVLFEQIWVAAIESKQAHFSLDAARAQLLAYMLAELQPDKPTFGLITNGANFRFIKLVKGINPQYALSKLFDIFNPGNNLYQVLSVLKSLGQFYRKQ</sequence>
<keyword evidence="2" id="KW-0378">Hydrolase</keyword>
<keyword evidence="2" id="KW-0540">Nuclease</keyword>
<protein>
    <submittedName>
        <fullName evidence="2">Restriction endonuclease subunit R</fullName>
    </submittedName>
</protein>
<reference evidence="1" key="2">
    <citation type="submission" date="2019-11" db="EMBL/GenBank/DDBJ databases">
        <title>Improved Assembly of Tolypothrix boutellei genome.</title>
        <authorList>
            <person name="Sarangi A.N."/>
            <person name="Mukherjee M."/>
            <person name="Ghosh S."/>
            <person name="Singh D."/>
            <person name="Das A."/>
            <person name="Kant S."/>
            <person name="Prusty A."/>
            <person name="Tripathy S."/>
        </authorList>
    </citation>
    <scope>NUCLEOTIDE SEQUENCE</scope>
    <source>
        <strain evidence="1">VB521301</strain>
    </source>
</reference>
<dbReference type="GO" id="GO:0004519">
    <property type="term" value="F:endonuclease activity"/>
    <property type="evidence" value="ECO:0007669"/>
    <property type="project" value="UniProtKB-KW"/>
</dbReference>
<dbReference type="RefSeq" id="WP_038087274.1">
    <property type="nucleotide sequence ID" value="NZ_JHEG04000001.1"/>
</dbReference>
<reference evidence="2" key="1">
    <citation type="journal article" date="2015" name="Genome Announc.">
        <title>Draft Genome Sequence of Tolypothrix boutellei Strain VB521301.</title>
        <authorList>
            <person name="Chandrababunaidu M.M."/>
            <person name="Singh D."/>
            <person name="Sen D."/>
            <person name="Bhan S."/>
            <person name="Das S."/>
            <person name="Gupta A."/>
            <person name="Adhikary S.P."/>
            <person name="Tripathy S."/>
        </authorList>
    </citation>
    <scope>NUCLEOTIDE SEQUENCE</scope>
    <source>
        <strain evidence="2">VB521301</strain>
    </source>
</reference>
<accession>A0A0C1NF80</accession>
<evidence type="ECO:0000313" key="1">
    <source>
        <dbReference type="EMBL" id="KAF3887721.1"/>
    </source>
</evidence>
<keyword evidence="2" id="KW-0255">Endonuclease</keyword>
<evidence type="ECO:0000313" key="3">
    <source>
        <dbReference type="Proteomes" id="UP000029738"/>
    </source>
</evidence>
<organism evidence="2">
    <name type="scientific">Tolypothrix bouteillei VB521301</name>
    <dbReference type="NCBI Taxonomy" id="1479485"/>
    <lineage>
        <taxon>Bacteria</taxon>
        <taxon>Bacillati</taxon>
        <taxon>Cyanobacteriota</taxon>
        <taxon>Cyanophyceae</taxon>
        <taxon>Nostocales</taxon>
        <taxon>Tolypothrichaceae</taxon>
        <taxon>Tolypothrix</taxon>
    </lineage>
</organism>
<keyword evidence="3" id="KW-1185">Reference proteome</keyword>
<proteinExistence type="predicted"/>
<gene>
    <name evidence="2" type="ORF">DA73_0207990</name>
    <name evidence="1" type="ORF">DA73_0400021150</name>
</gene>
<dbReference type="Proteomes" id="UP000029738">
    <property type="component" value="Unassembled WGS sequence"/>
</dbReference>
<dbReference type="EMBL" id="JHEG04000001">
    <property type="protein sequence ID" value="KAF3887721.1"/>
    <property type="molecule type" value="Genomic_DNA"/>
</dbReference>
<dbReference type="OrthoDB" id="511707at2"/>
<comment type="caution">
    <text evidence="2">The sequence shown here is derived from an EMBL/GenBank/DDBJ whole genome shotgun (WGS) entry which is preliminary data.</text>
</comment>
<dbReference type="AlphaFoldDB" id="A0A0C1NF80"/>